<dbReference type="AlphaFoldDB" id="A0A147HW88"/>
<dbReference type="EMBL" id="LDTD01000076">
    <property type="protein sequence ID" value="KTT69120.1"/>
    <property type="molecule type" value="Genomic_DNA"/>
</dbReference>
<reference evidence="2 3" key="1">
    <citation type="journal article" date="2016" name="Front. Microbiol.">
        <title>Genomic Resource of Rice Seed Associated Bacteria.</title>
        <authorList>
            <person name="Midha S."/>
            <person name="Bansal K."/>
            <person name="Sharma S."/>
            <person name="Kumar N."/>
            <person name="Patil P.P."/>
            <person name="Chaudhry V."/>
            <person name="Patil P.B."/>
        </authorList>
    </citation>
    <scope>NUCLEOTIDE SEQUENCE [LARGE SCALE GENOMIC DNA]</scope>
    <source>
        <strain evidence="2 3">NS319</strain>
    </source>
</reference>
<dbReference type="InterPro" id="IPR046914">
    <property type="entry name" value="ABC-3C_CTD6"/>
</dbReference>
<dbReference type="RefSeq" id="WP_058733699.1">
    <property type="nucleotide sequence ID" value="NZ_LDTD01000076.1"/>
</dbReference>
<organism evidence="2 3">
    <name type="scientific">Sphingomonas sanguinis</name>
    <dbReference type="NCBI Taxonomy" id="33051"/>
    <lineage>
        <taxon>Bacteria</taxon>
        <taxon>Pseudomonadati</taxon>
        <taxon>Pseudomonadota</taxon>
        <taxon>Alphaproteobacteria</taxon>
        <taxon>Sphingomonadales</taxon>
        <taxon>Sphingomonadaceae</taxon>
        <taxon>Sphingomonas</taxon>
    </lineage>
</organism>
<protein>
    <recommendedName>
        <fullName evidence="1">ABC-three component systems C-terminal domain-containing protein</fullName>
    </recommendedName>
</protein>
<evidence type="ECO:0000259" key="1">
    <source>
        <dbReference type="Pfam" id="PF20282"/>
    </source>
</evidence>
<evidence type="ECO:0000313" key="2">
    <source>
        <dbReference type="EMBL" id="KTT69120.1"/>
    </source>
</evidence>
<proteinExistence type="predicted"/>
<accession>A0A147HW88</accession>
<feature type="domain" description="ABC-three component systems C-terminal" evidence="1">
    <location>
        <begin position="231"/>
        <end position="359"/>
    </location>
</feature>
<dbReference type="PATRIC" id="fig|33051.3.peg.3462"/>
<gene>
    <name evidence="2" type="ORF">NS319_11300</name>
</gene>
<sequence>MTDFKEVSPPTLPKTLPNVGQFQSGPPIAPIARLMIYSPDDWETFIEEWVSAALSASYKSVARFTGSGDKGIDVAGFVDANGLNGVWDNFQCKHYAQPLSPTVAWPEIGKILWFSFNGHYTAPRAYYFVAPRGVGTKLNLLLGHAANLKAETKKVWAKNIAESITGTQSVDLTGAFAAYVDKFDFSIFKAISPRELIEQHRKTPYFFERFGGELPARPLPEKPPEAVQGHEQRYVEHLLAAYAEHKKEAIADIAALKKWKPLSDHLNRQRESFYHAEAFRVFLREKVDPGTFESLQDEIHDGVIDTAEGTFVDGFERVKAVTQASQTVPLDAHPLGSSAFVKDRHGICHQLANDDRLRWTQP</sequence>
<dbReference type="Pfam" id="PF20282">
    <property type="entry name" value="CTD6"/>
    <property type="match status" value="1"/>
</dbReference>
<dbReference type="Proteomes" id="UP000072867">
    <property type="component" value="Unassembled WGS sequence"/>
</dbReference>
<comment type="caution">
    <text evidence="2">The sequence shown here is derived from an EMBL/GenBank/DDBJ whole genome shotgun (WGS) entry which is preliminary data.</text>
</comment>
<evidence type="ECO:0000313" key="3">
    <source>
        <dbReference type="Proteomes" id="UP000072867"/>
    </source>
</evidence>
<name>A0A147HW88_9SPHN</name>